<gene>
    <name evidence="1" type="ORF">G443_002552</name>
</gene>
<dbReference type="RefSeq" id="WP_026417295.1">
    <property type="nucleotide sequence ID" value="NZ_AUBJ02000001.1"/>
</dbReference>
<reference evidence="1 2" key="2">
    <citation type="submission" date="2022-06" db="EMBL/GenBank/DDBJ databases">
        <title>Genomic Encyclopedia of Type Strains, Phase I: the one thousand microbial genomes (KMG-I) project.</title>
        <authorList>
            <person name="Kyrpides N."/>
        </authorList>
    </citation>
    <scope>NUCLEOTIDE SEQUENCE [LARGE SCALE GENOMIC DNA]</scope>
    <source>
        <strain evidence="1 2">DSM 43889</strain>
    </source>
</reference>
<dbReference type="EMBL" id="AUBJ02000001">
    <property type="protein sequence ID" value="MCP2332282.1"/>
    <property type="molecule type" value="Genomic_DNA"/>
</dbReference>
<sequence>MSEQFQVDVDSLEGYARSLDDLQGAFDALREYAVRYGCDKSGFTGLLALLHPGVDLVGTLFGETLNFGQDRLGGTADGIRRNAEVYAAADQAVQDRMVKIMEQANRVI</sequence>
<dbReference type="Proteomes" id="UP000791080">
    <property type="component" value="Unassembled WGS sequence"/>
</dbReference>
<evidence type="ECO:0000313" key="1">
    <source>
        <dbReference type="EMBL" id="MCP2332282.1"/>
    </source>
</evidence>
<comment type="caution">
    <text evidence="1">The sequence shown here is derived from an EMBL/GenBank/DDBJ whole genome shotgun (WGS) entry which is preliminary data.</text>
</comment>
<name>A0ABT1JJ06_ACTCY</name>
<accession>A0ABT1JJ06</accession>
<keyword evidence="2" id="KW-1185">Reference proteome</keyword>
<organism evidence="1 2">
    <name type="scientific">Actinoalloteichus caeruleus DSM 43889</name>
    <dbReference type="NCBI Taxonomy" id="1120930"/>
    <lineage>
        <taxon>Bacteria</taxon>
        <taxon>Bacillati</taxon>
        <taxon>Actinomycetota</taxon>
        <taxon>Actinomycetes</taxon>
        <taxon>Pseudonocardiales</taxon>
        <taxon>Pseudonocardiaceae</taxon>
        <taxon>Actinoalloteichus</taxon>
        <taxon>Actinoalloteichus cyanogriseus</taxon>
    </lineage>
</organism>
<protein>
    <submittedName>
        <fullName evidence="1">Uncharacterized protein</fullName>
    </submittedName>
</protein>
<proteinExistence type="predicted"/>
<evidence type="ECO:0000313" key="2">
    <source>
        <dbReference type="Proteomes" id="UP000791080"/>
    </source>
</evidence>
<reference evidence="1 2" key="1">
    <citation type="submission" date="2013-07" db="EMBL/GenBank/DDBJ databases">
        <authorList>
            <consortium name="DOE Joint Genome Institute"/>
            <person name="Reeve W."/>
            <person name="Huntemann M."/>
            <person name="Han J."/>
            <person name="Chen A."/>
            <person name="Kyrpides N."/>
            <person name="Mavromatis K."/>
            <person name="Markowitz V."/>
            <person name="Palaniappan K."/>
            <person name="Ivanova N."/>
            <person name="Schaumberg A."/>
            <person name="Pati A."/>
            <person name="Liolios K."/>
            <person name="Nordberg H.P."/>
            <person name="Cantor M.N."/>
            <person name="Hua S.X."/>
            <person name="Woyke T."/>
        </authorList>
    </citation>
    <scope>NUCLEOTIDE SEQUENCE [LARGE SCALE GENOMIC DNA]</scope>
    <source>
        <strain evidence="1 2">DSM 43889</strain>
    </source>
</reference>